<feature type="region of interest" description="Disordered" evidence="7">
    <location>
        <begin position="673"/>
        <end position="710"/>
    </location>
</feature>
<keyword evidence="2 6" id="KW-0645">Protease</keyword>
<dbReference type="PANTHER" id="PTHR10183">
    <property type="entry name" value="CALPAIN"/>
    <property type="match status" value="1"/>
</dbReference>
<dbReference type="InterPro" id="IPR038765">
    <property type="entry name" value="Papain-like_cys_pep_sf"/>
</dbReference>
<evidence type="ECO:0000313" key="9">
    <source>
        <dbReference type="EMBL" id="KAJ3573577.1"/>
    </source>
</evidence>
<keyword evidence="10" id="KW-1185">Reference proteome</keyword>
<name>A0AAD5YYW4_9AGAR</name>
<protein>
    <recommendedName>
        <fullName evidence="8">Calpain catalytic domain-containing protein</fullName>
    </recommendedName>
</protein>
<dbReference type="AlphaFoldDB" id="A0AAD5YYW4"/>
<feature type="region of interest" description="Disordered" evidence="7">
    <location>
        <begin position="594"/>
        <end position="647"/>
    </location>
</feature>
<feature type="active site" evidence="5 6">
    <location>
        <position position="303"/>
    </location>
</feature>
<feature type="domain" description="Calpain catalytic" evidence="8">
    <location>
        <begin position="96"/>
        <end position="382"/>
    </location>
</feature>
<sequence>MARKHRRALKLRKEETATSSSVSSPRGPKIGLLVTDELEKALSYCKAEVNQIAKECRAKNRKFRDIDFDLDNDVDICYHGLIFNKTDLQPLTSAARVTDIYYKPQFFIDGPKASDIIQGDLGDCWFLSALSGLSAPSLAFTRKSLIEQTCVARDEKVGVYGFAFFKNGVWVTVIIDDLLFYKTPKFEELSRDEKDLFHGDKKKYNKHARKGSGTLCFARSGTENETWVPLIEKAYAKLHGDYSSLEGASIILPKDILDHDRFWTDELSRANHDRLFSAAYHRYGNARNQEDDLFEIEGLVAGHSYSVLKAIEVGGKRFLMLRNPWGKSEWTGPWSDGSREWTSEWLARLPEMGHQFGNDGQFLMEYSDFLHYFDEIDKVVLFDETWRMSMQWLQVPIKPPPAAKSFGDVTFDFTVTTATKAVIVLSQLDGRYFKGREGLYRWNLQFMIYRLDTKDDVLVSQSEQGAWCRRSVNAEAFLEPGNYTVQARIEGFPYGISWTTEPHYTTSLTTRKLGRVLTELIQAQSVALNYKSGSDDADSVPCSMEALIKRARAAADQRSRVVTYEPEPSSPISTYATVPSVISGYAESIAGATFEEGDSTQESTETYRAPAPLDGKVGDKQNNGEEPKKEEQLESPPMKECKPQVEGENSVDLHAPNVGAGCAESSISNLVQRNNNHTPTVPPLKEAESGGCAGQNNRNESGAPPTQSKTQDVFIGLRIYTQGGEHISIFGTVGREEGAKTFR</sequence>
<feature type="compositionally biased region" description="Basic and acidic residues" evidence="7">
    <location>
        <begin position="616"/>
        <end position="645"/>
    </location>
</feature>
<gene>
    <name evidence="9" type="ORF">NP233_g2349</name>
</gene>
<feature type="compositionally biased region" description="Polar residues" evidence="7">
    <location>
        <begin position="694"/>
        <end position="710"/>
    </location>
</feature>
<dbReference type="GO" id="GO:0004198">
    <property type="term" value="F:calcium-dependent cysteine-type endopeptidase activity"/>
    <property type="evidence" value="ECO:0007669"/>
    <property type="project" value="InterPro"/>
</dbReference>
<feature type="region of interest" description="Disordered" evidence="7">
    <location>
        <begin position="1"/>
        <end position="26"/>
    </location>
</feature>
<dbReference type="SMART" id="SM00230">
    <property type="entry name" value="CysPc"/>
    <property type="match status" value="1"/>
</dbReference>
<evidence type="ECO:0000256" key="7">
    <source>
        <dbReference type="SAM" id="MobiDB-lite"/>
    </source>
</evidence>
<dbReference type="InterPro" id="IPR001300">
    <property type="entry name" value="Peptidase_C2_calpain_cat"/>
</dbReference>
<keyword evidence="4 6" id="KW-0788">Thiol protease</keyword>
<proteinExistence type="inferred from homology"/>
<dbReference type="InterPro" id="IPR022684">
    <property type="entry name" value="Calpain_cysteine_protease"/>
</dbReference>
<dbReference type="SUPFAM" id="SSF54001">
    <property type="entry name" value="Cysteine proteinases"/>
    <property type="match status" value="1"/>
</dbReference>
<dbReference type="GO" id="GO:0006508">
    <property type="term" value="P:proteolysis"/>
    <property type="evidence" value="ECO:0007669"/>
    <property type="project" value="UniProtKB-KW"/>
</dbReference>
<reference evidence="9" key="1">
    <citation type="submission" date="2022-07" db="EMBL/GenBank/DDBJ databases">
        <title>Genome Sequence of Leucocoprinus birnbaumii.</title>
        <authorList>
            <person name="Buettner E."/>
        </authorList>
    </citation>
    <scope>NUCLEOTIDE SEQUENCE</scope>
    <source>
        <strain evidence="9">VT141</strain>
    </source>
</reference>
<dbReference type="EMBL" id="JANIEX010000098">
    <property type="protein sequence ID" value="KAJ3573577.1"/>
    <property type="molecule type" value="Genomic_DNA"/>
</dbReference>
<feature type="active site" evidence="5 6">
    <location>
        <position position="323"/>
    </location>
</feature>
<dbReference type="CDD" id="cd00044">
    <property type="entry name" value="CysPc"/>
    <property type="match status" value="1"/>
</dbReference>
<evidence type="ECO:0000256" key="2">
    <source>
        <dbReference type="ARBA" id="ARBA00022670"/>
    </source>
</evidence>
<dbReference type="PRINTS" id="PR00704">
    <property type="entry name" value="CALPAIN"/>
</dbReference>
<dbReference type="PROSITE" id="PS00139">
    <property type="entry name" value="THIOL_PROTEASE_CYS"/>
    <property type="match status" value="1"/>
</dbReference>
<evidence type="ECO:0000256" key="6">
    <source>
        <dbReference type="PROSITE-ProRule" id="PRU00239"/>
    </source>
</evidence>
<dbReference type="Gene3D" id="3.90.70.10">
    <property type="entry name" value="Cysteine proteinases"/>
    <property type="match status" value="1"/>
</dbReference>
<comment type="caution">
    <text evidence="9">The sequence shown here is derived from an EMBL/GenBank/DDBJ whole genome shotgun (WGS) entry which is preliminary data.</text>
</comment>
<feature type="active site" evidence="5 6">
    <location>
        <position position="124"/>
    </location>
</feature>
<evidence type="ECO:0000256" key="4">
    <source>
        <dbReference type="ARBA" id="ARBA00022807"/>
    </source>
</evidence>
<accession>A0AAD5YYW4</accession>
<dbReference type="InterPro" id="IPR000169">
    <property type="entry name" value="Pept_cys_AS"/>
</dbReference>
<dbReference type="Proteomes" id="UP001213000">
    <property type="component" value="Unassembled WGS sequence"/>
</dbReference>
<comment type="similarity">
    <text evidence="1">Belongs to the peptidase C2 family.</text>
</comment>
<dbReference type="PANTHER" id="PTHR10183:SF379">
    <property type="entry name" value="CALPAIN-5"/>
    <property type="match status" value="1"/>
</dbReference>
<evidence type="ECO:0000259" key="8">
    <source>
        <dbReference type="PROSITE" id="PS50203"/>
    </source>
</evidence>
<dbReference type="Pfam" id="PF00648">
    <property type="entry name" value="Peptidase_C2"/>
    <property type="match status" value="1"/>
</dbReference>
<evidence type="ECO:0000256" key="5">
    <source>
        <dbReference type="PIRSR" id="PIRSR622684-1"/>
    </source>
</evidence>
<evidence type="ECO:0000256" key="3">
    <source>
        <dbReference type="ARBA" id="ARBA00022801"/>
    </source>
</evidence>
<feature type="compositionally biased region" description="Basic residues" evidence="7">
    <location>
        <begin position="1"/>
        <end position="10"/>
    </location>
</feature>
<organism evidence="9 10">
    <name type="scientific">Leucocoprinus birnbaumii</name>
    <dbReference type="NCBI Taxonomy" id="56174"/>
    <lineage>
        <taxon>Eukaryota</taxon>
        <taxon>Fungi</taxon>
        <taxon>Dikarya</taxon>
        <taxon>Basidiomycota</taxon>
        <taxon>Agaricomycotina</taxon>
        <taxon>Agaricomycetes</taxon>
        <taxon>Agaricomycetidae</taxon>
        <taxon>Agaricales</taxon>
        <taxon>Agaricineae</taxon>
        <taxon>Agaricaceae</taxon>
        <taxon>Leucocoprinus</taxon>
    </lineage>
</organism>
<keyword evidence="3 6" id="KW-0378">Hydrolase</keyword>
<evidence type="ECO:0000313" key="10">
    <source>
        <dbReference type="Proteomes" id="UP001213000"/>
    </source>
</evidence>
<evidence type="ECO:0000256" key="1">
    <source>
        <dbReference type="ARBA" id="ARBA00007623"/>
    </source>
</evidence>
<dbReference type="PROSITE" id="PS50203">
    <property type="entry name" value="CALPAIN_CAT"/>
    <property type="match status" value="1"/>
</dbReference>